<organism evidence="2 3">
    <name type="scientific">Psychrilyobacter piezotolerans</name>
    <dbReference type="NCBI Taxonomy" id="2293438"/>
    <lineage>
        <taxon>Bacteria</taxon>
        <taxon>Fusobacteriati</taxon>
        <taxon>Fusobacteriota</taxon>
        <taxon>Fusobacteriia</taxon>
        <taxon>Fusobacteriales</taxon>
        <taxon>Fusobacteriaceae</taxon>
        <taxon>Psychrilyobacter</taxon>
    </lineage>
</organism>
<evidence type="ECO:0000256" key="1">
    <source>
        <dbReference type="SAM" id="Phobius"/>
    </source>
</evidence>
<feature type="transmembrane region" description="Helical" evidence="1">
    <location>
        <begin position="75"/>
        <end position="93"/>
    </location>
</feature>
<proteinExistence type="predicted"/>
<evidence type="ECO:0000313" key="3">
    <source>
        <dbReference type="Proteomes" id="UP000263486"/>
    </source>
</evidence>
<dbReference type="InterPro" id="IPR038750">
    <property type="entry name" value="YczE/YyaS-like"/>
</dbReference>
<keyword evidence="1" id="KW-1133">Transmembrane helix</keyword>
<dbReference type="EMBL" id="QUAJ01000019">
    <property type="protein sequence ID" value="REI40480.1"/>
    <property type="molecule type" value="Genomic_DNA"/>
</dbReference>
<dbReference type="Proteomes" id="UP000263486">
    <property type="component" value="Unassembled WGS sequence"/>
</dbReference>
<feature type="transmembrane region" description="Helical" evidence="1">
    <location>
        <begin position="48"/>
        <end position="68"/>
    </location>
</feature>
<feature type="transmembrane region" description="Helical" evidence="1">
    <location>
        <begin position="9"/>
        <end position="28"/>
    </location>
</feature>
<feature type="transmembrane region" description="Helical" evidence="1">
    <location>
        <begin position="105"/>
        <end position="131"/>
    </location>
</feature>
<feature type="transmembrane region" description="Helical" evidence="1">
    <location>
        <begin position="178"/>
        <end position="197"/>
    </location>
</feature>
<name>A0ABX9KFX0_9FUSO</name>
<reference evidence="2 3" key="1">
    <citation type="submission" date="2018-08" db="EMBL/GenBank/DDBJ databases">
        <title>Draft genome sequence of Psychrilyobacter sp. strain SD5 isolated from Black Sea water.</title>
        <authorList>
            <person name="Yadav S."/>
            <person name="Villanueva L."/>
            <person name="Damste J.S.S."/>
        </authorList>
    </citation>
    <scope>NUCLEOTIDE SEQUENCE [LARGE SCALE GENOMIC DNA]</scope>
    <source>
        <strain evidence="2 3">SD5</strain>
    </source>
</reference>
<keyword evidence="1" id="KW-0812">Transmembrane</keyword>
<dbReference type="Pfam" id="PF19700">
    <property type="entry name" value="DUF6198"/>
    <property type="match status" value="1"/>
</dbReference>
<evidence type="ECO:0000313" key="2">
    <source>
        <dbReference type="EMBL" id="REI40480.1"/>
    </source>
</evidence>
<sequence>MNQDIRKISYYFIGIIFLSLGVSLTLLSNLGAGGWDALTENISKLIDIKIGTIILLIGITLVLLAALIKREIPNLAALIVSAVTGKVINFWYYSVFKGSNFDNFMISFLILILGIIAIGLGCAMIFVTNFPKNHTETFVFSITNTFNLEYKFVKTAADTSALLISFILGLYLKDFSNFGIGTIINTFFMGNIIHFMMPTARKGLNLVLKN</sequence>
<dbReference type="PANTHER" id="PTHR40078">
    <property type="entry name" value="INTEGRAL MEMBRANE PROTEIN-RELATED"/>
    <property type="match status" value="1"/>
</dbReference>
<keyword evidence="1" id="KW-0472">Membrane</keyword>
<dbReference type="PANTHER" id="PTHR40078:SF1">
    <property type="entry name" value="INTEGRAL MEMBRANE PROTEIN"/>
    <property type="match status" value="1"/>
</dbReference>
<keyword evidence="3" id="KW-1185">Reference proteome</keyword>
<protein>
    <submittedName>
        <fullName evidence="2">Membrane protein</fullName>
    </submittedName>
</protein>
<comment type="caution">
    <text evidence="2">The sequence shown here is derived from an EMBL/GenBank/DDBJ whole genome shotgun (WGS) entry which is preliminary data.</text>
</comment>
<gene>
    <name evidence="2" type="ORF">DYH56_10700</name>
</gene>
<dbReference type="RefSeq" id="WP_114642865.1">
    <property type="nucleotide sequence ID" value="NZ_JAACIO010000020.1"/>
</dbReference>
<accession>A0ABX9KFX0</accession>